<dbReference type="PROSITE" id="PS52016">
    <property type="entry name" value="TONB_DEPENDENT_REC_3"/>
    <property type="match status" value="1"/>
</dbReference>
<evidence type="ECO:0000256" key="4">
    <source>
        <dbReference type="ARBA" id="ARBA00022692"/>
    </source>
</evidence>
<keyword evidence="4 10" id="KW-0812">Transmembrane</keyword>
<feature type="domain" description="TonB-dependent receptor-like beta-barrel" evidence="13">
    <location>
        <begin position="566"/>
        <end position="944"/>
    </location>
</feature>
<dbReference type="SUPFAM" id="SSF56935">
    <property type="entry name" value="Porins"/>
    <property type="match status" value="1"/>
</dbReference>
<evidence type="ECO:0000256" key="1">
    <source>
        <dbReference type="ARBA" id="ARBA00004571"/>
    </source>
</evidence>
<reference evidence="16" key="1">
    <citation type="submission" date="2018-08" db="EMBL/GenBank/DDBJ databases">
        <title>Mucilaginibacter sp. MYSH2.</title>
        <authorList>
            <person name="Seo T."/>
        </authorList>
    </citation>
    <scope>NUCLEOTIDE SEQUENCE [LARGE SCALE GENOMIC DNA]</scope>
    <source>
        <strain evidence="16">KIRAN</strain>
    </source>
</reference>
<evidence type="ECO:0000256" key="9">
    <source>
        <dbReference type="ARBA" id="ARBA00023237"/>
    </source>
</evidence>
<keyword evidence="9 10" id="KW-0998">Cell outer membrane</keyword>
<organism evidence="15 16">
    <name type="scientific">Pontibacter oryzae</name>
    <dbReference type="NCBI Taxonomy" id="2304593"/>
    <lineage>
        <taxon>Bacteria</taxon>
        <taxon>Pseudomonadati</taxon>
        <taxon>Bacteroidota</taxon>
        <taxon>Cytophagia</taxon>
        <taxon>Cytophagales</taxon>
        <taxon>Hymenobacteraceae</taxon>
        <taxon>Pontibacter</taxon>
    </lineage>
</organism>
<dbReference type="NCBIfam" id="TIGR04056">
    <property type="entry name" value="OMP_RagA_SusC"/>
    <property type="match status" value="1"/>
</dbReference>
<evidence type="ECO:0000313" key="16">
    <source>
        <dbReference type="Proteomes" id="UP000266005"/>
    </source>
</evidence>
<dbReference type="GO" id="GO:0009279">
    <property type="term" value="C:cell outer membrane"/>
    <property type="evidence" value="ECO:0007669"/>
    <property type="project" value="UniProtKB-SubCell"/>
</dbReference>
<dbReference type="InterPro" id="IPR039426">
    <property type="entry name" value="TonB-dep_rcpt-like"/>
</dbReference>
<keyword evidence="8" id="KW-0675">Receptor</keyword>
<accession>A0A399SGE7</accession>
<name>A0A399SGE7_9BACT</name>
<dbReference type="AlphaFoldDB" id="A0A399SGE7"/>
<keyword evidence="7 10" id="KW-0472">Membrane</keyword>
<dbReference type="Pfam" id="PF07715">
    <property type="entry name" value="Plug"/>
    <property type="match status" value="1"/>
</dbReference>
<evidence type="ECO:0000256" key="10">
    <source>
        <dbReference type="PROSITE-ProRule" id="PRU01360"/>
    </source>
</evidence>
<sequence length="988" mass="106397">MMKLYPLKLLLLLLCFIPISLYAQTTVRGKVTDFGSGKALPGVSVVVVGTTTGTNTDANGDYSITLPGASGKLTFSFLGYTSQTFDVTPAVNTLDVRLRESTTSLSEVVVTGLATTVKRANAANAVATISTREITGITTPQTMDAAISGKLVGANVVSNSGAPGGGIAMKLRGITSIFGNAQPLYVVDGVIIDNSSISSGLNAVTNAGGGGSSSTQDNASNRIADLNPNDIESIEVLKGASAAAIYGSLASAGVVIITTKRGAAGKTIVDFSQDIGIARVSKLLGMRTLTEDRVRASFGAAAVPQFVAARDAGRLIDYEEELYGNTGMLYNTRLNVSGGSERTQFFVGGLIQDEEGIVEKTGYNKKSLRFNLDHMLSDRFDFSLSTNYINSTADRGLTNNDNKGVSFGVALSSTPSFVDLFPDENGLYPNNPFGASNFLQTRDLITNQENTDRFLGGLTLNTKLQDSEMSSTKLVIRAGLDFYNLRTRALFPRLLQFQSNGNGTGGASIQGNNYNLNTNYAAFLVNNLNLSDNSVFLTTTVGVTRENFNQDQTLNVATQLIGTQSNLDQAGAVTVDQTRLKVRNKGLFAQEEFNWRDRVIATAGIRLDKSSNNAMVNDFNSFPKFSLAVNLTNFDFWSIDRFNLVKLRAAYGESGGFPPFGAKYTSLVSSNVGGSGGLLPNTQLGNEEIEQERQKEFETGIDIGLMENKLLLEATYYNKKVSNLIVFRSVPASSGFTTEVLNAGELRNRGVELALSATPVETPGLKWDSRVSYWRNTSEITQLDIPAFPLGAFGSTLGTFFIEEGESATQIVGIRGDEGVVKLGDAAPDFQMNFHNFFTIQQNLSFSFLLHWKKGGDNINLTQLLTDLGGTSFDYDDDDDGDGIPNAEERVDALGVSAETFVQNASYLRLREIGVYYNVPIAFLSGMFGDVVRSVRIGASANNLFTITDYDGYDPEVSNFGSNGLSTGVDVMPFPMSKRYFFHFSIGF</sequence>
<evidence type="ECO:0000256" key="2">
    <source>
        <dbReference type="ARBA" id="ARBA00022448"/>
    </source>
</evidence>
<dbReference type="InterPro" id="IPR037066">
    <property type="entry name" value="Plug_dom_sf"/>
</dbReference>
<dbReference type="Gene3D" id="2.40.170.20">
    <property type="entry name" value="TonB-dependent receptor, beta-barrel domain"/>
    <property type="match status" value="1"/>
</dbReference>
<keyword evidence="16" id="KW-1185">Reference proteome</keyword>
<comment type="caution">
    <text evidence="15">The sequence shown here is derived from an EMBL/GenBank/DDBJ whole genome shotgun (WGS) entry which is preliminary data.</text>
</comment>
<dbReference type="InterPro" id="IPR023997">
    <property type="entry name" value="TonB-dep_OMP_SusC/RagA_CS"/>
</dbReference>
<dbReference type="Pfam" id="PF00593">
    <property type="entry name" value="TonB_dep_Rec_b-barrel"/>
    <property type="match status" value="1"/>
</dbReference>
<evidence type="ECO:0000256" key="11">
    <source>
        <dbReference type="RuleBase" id="RU003357"/>
    </source>
</evidence>
<evidence type="ECO:0000259" key="14">
    <source>
        <dbReference type="Pfam" id="PF07715"/>
    </source>
</evidence>
<dbReference type="OrthoDB" id="9768177at2"/>
<dbReference type="InterPro" id="IPR012910">
    <property type="entry name" value="Plug_dom"/>
</dbReference>
<dbReference type="Gene3D" id="2.60.40.1120">
    <property type="entry name" value="Carboxypeptidase-like, regulatory domain"/>
    <property type="match status" value="1"/>
</dbReference>
<evidence type="ECO:0000256" key="3">
    <source>
        <dbReference type="ARBA" id="ARBA00022452"/>
    </source>
</evidence>
<dbReference type="PANTHER" id="PTHR30069">
    <property type="entry name" value="TONB-DEPENDENT OUTER MEMBRANE RECEPTOR"/>
    <property type="match status" value="1"/>
</dbReference>
<feature type="chain" id="PRO_5017314387" evidence="12">
    <location>
        <begin position="24"/>
        <end position="988"/>
    </location>
</feature>
<feature type="signal peptide" evidence="12">
    <location>
        <begin position="1"/>
        <end position="23"/>
    </location>
</feature>
<keyword evidence="3 10" id="KW-1134">Transmembrane beta strand</keyword>
<dbReference type="InterPro" id="IPR036942">
    <property type="entry name" value="Beta-barrel_TonB_sf"/>
</dbReference>
<evidence type="ECO:0000256" key="6">
    <source>
        <dbReference type="ARBA" id="ARBA00023077"/>
    </source>
</evidence>
<dbReference type="Gene3D" id="2.170.130.10">
    <property type="entry name" value="TonB-dependent receptor, plug domain"/>
    <property type="match status" value="1"/>
</dbReference>
<keyword evidence="6 11" id="KW-0798">TonB box</keyword>
<proteinExistence type="inferred from homology"/>
<dbReference type="GO" id="GO:0015344">
    <property type="term" value="F:siderophore uptake transmembrane transporter activity"/>
    <property type="evidence" value="ECO:0007669"/>
    <property type="project" value="TreeGrafter"/>
</dbReference>
<feature type="domain" description="TonB-dependent receptor plug" evidence="14">
    <location>
        <begin position="121"/>
        <end position="254"/>
    </location>
</feature>
<comment type="subcellular location">
    <subcellularLocation>
        <location evidence="1 10">Cell outer membrane</location>
        <topology evidence="1 10">Multi-pass membrane protein</topology>
    </subcellularLocation>
</comment>
<protein>
    <submittedName>
        <fullName evidence="15">SusC/RagA family TonB-linked outer membrane protein</fullName>
    </submittedName>
</protein>
<evidence type="ECO:0000313" key="15">
    <source>
        <dbReference type="EMBL" id="RIJ43216.1"/>
    </source>
</evidence>
<evidence type="ECO:0000256" key="12">
    <source>
        <dbReference type="SAM" id="SignalP"/>
    </source>
</evidence>
<dbReference type="Pfam" id="PF13715">
    <property type="entry name" value="CarbopepD_reg_2"/>
    <property type="match status" value="1"/>
</dbReference>
<dbReference type="GO" id="GO:0044718">
    <property type="term" value="P:siderophore transmembrane transport"/>
    <property type="evidence" value="ECO:0007669"/>
    <property type="project" value="TreeGrafter"/>
</dbReference>
<dbReference type="InterPro" id="IPR023996">
    <property type="entry name" value="TonB-dep_OMP_SusC/RagA"/>
</dbReference>
<dbReference type="SUPFAM" id="SSF49464">
    <property type="entry name" value="Carboxypeptidase regulatory domain-like"/>
    <property type="match status" value="1"/>
</dbReference>
<keyword evidence="5 12" id="KW-0732">Signal</keyword>
<dbReference type="EMBL" id="QWGE01000001">
    <property type="protein sequence ID" value="RIJ43216.1"/>
    <property type="molecule type" value="Genomic_DNA"/>
</dbReference>
<gene>
    <name evidence="15" type="ORF">D1627_03160</name>
</gene>
<evidence type="ECO:0000256" key="5">
    <source>
        <dbReference type="ARBA" id="ARBA00022729"/>
    </source>
</evidence>
<dbReference type="RefSeq" id="WP_119431096.1">
    <property type="nucleotide sequence ID" value="NZ_QWGE01000001.1"/>
</dbReference>
<evidence type="ECO:0000256" key="8">
    <source>
        <dbReference type="ARBA" id="ARBA00023170"/>
    </source>
</evidence>
<dbReference type="InterPro" id="IPR000531">
    <property type="entry name" value="Beta-barrel_TonB"/>
</dbReference>
<comment type="similarity">
    <text evidence="10 11">Belongs to the TonB-dependent receptor family.</text>
</comment>
<dbReference type="Proteomes" id="UP000266005">
    <property type="component" value="Unassembled WGS sequence"/>
</dbReference>
<evidence type="ECO:0000256" key="7">
    <source>
        <dbReference type="ARBA" id="ARBA00023136"/>
    </source>
</evidence>
<evidence type="ECO:0000259" key="13">
    <source>
        <dbReference type="Pfam" id="PF00593"/>
    </source>
</evidence>
<dbReference type="NCBIfam" id="TIGR04057">
    <property type="entry name" value="SusC_RagA_signa"/>
    <property type="match status" value="1"/>
</dbReference>
<dbReference type="InterPro" id="IPR008969">
    <property type="entry name" value="CarboxyPept-like_regulatory"/>
</dbReference>
<dbReference type="PANTHER" id="PTHR30069:SF29">
    <property type="entry name" value="HEMOGLOBIN AND HEMOGLOBIN-HAPTOGLOBIN-BINDING PROTEIN 1-RELATED"/>
    <property type="match status" value="1"/>
</dbReference>
<keyword evidence="2 10" id="KW-0813">Transport</keyword>